<accession>A0A2I4FU88</accession>
<dbReference type="PANTHER" id="PTHR10460:SF10">
    <property type="entry name" value="PROTEIN ABIL3"/>
    <property type="match status" value="1"/>
</dbReference>
<evidence type="ECO:0000313" key="4">
    <source>
        <dbReference type="RefSeq" id="XP_018835216.2"/>
    </source>
</evidence>
<sequence>MNDVIIEIFFPFNRGGPSFEIGHTTTWLSICLVVMLYLIRVSPAPFLKNGHSLHSSLTEITEHAALVLIVFTSLNNSQIRTLSLSLIQCSLEQKAKNTHFMERVNSTSVSPLQKTSHHDELFMQQRLLFSDSLKELKNLRKQLYSAAEHFEVSYSKEDQKHIVVDTCQDYAIKALVNTVDHLGSVAFKINGLLDGKICELSGTELRFSCIEQRLRTCQYFIDRAGLFQQSMALKFPKHHKQYIIPARTTMDAVGQSQPIYHNAKEDLCQFKSVVRATPSETSPAVVRKGHSALCSAQSSSRSGAFQFTKAASKKALEKRAVSPHRFPFIRSGSLANRLTTINSSTDRPRHPSEPRRPVSSFIHVEREGTKEITKHSGKSKPLFKALLSMHRSKKEGRHAIQIVGGTKSR</sequence>
<keyword evidence="3" id="KW-1185">Reference proteome</keyword>
<dbReference type="InterPro" id="IPR028457">
    <property type="entry name" value="ABI"/>
</dbReference>
<dbReference type="KEGG" id="jre:109002081"/>
<dbReference type="STRING" id="51240.A0A2I4FU88"/>
<dbReference type="OrthoDB" id="1927036at2759"/>
<comment type="similarity">
    <text evidence="1">Belongs to the ABI family.</text>
</comment>
<evidence type="ECO:0000256" key="1">
    <source>
        <dbReference type="ARBA" id="ARBA00010020"/>
    </source>
</evidence>
<dbReference type="Gene3D" id="6.10.140.1620">
    <property type="match status" value="1"/>
</dbReference>
<evidence type="ECO:0000256" key="2">
    <source>
        <dbReference type="ARBA" id="ARBA00025223"/>
    </source>
</evidence>
<dbReference type="RefSeq" id="XP_018835216.2">
    <property type="nucleotide sequence ID" value="XM_018979671.2"/>
</dbReference>
<comment type="function">
    <text evidence="2">Involved in regulation of actin and microtubule organization. Part of a WAVE complex that activates the Arp2/3 complex.</text>
</comment>
<dbReference type="AlphaFoldDB" id="A0A2I4FU88"/>
<protein>
    <submittedName>
        <fullName evidence="4">Protein ABIL2-like isoform X1</fullName>
    </submittedName>
</protein>
<proteinExistence type="inferred from homology"/>
<dbReference type="GeneID" id="109002081"/>
<evidence type="ECO:0000313" key="3">
    <source>
        <dbReference type="Proteomes" id="UP000235220"/>
    </source>
</evidence>
<organism evidence="3 4">
    <name type="scientific">Juglans regia</name>
    <name type="common">English walnut</name>
    <dbReference type="NCBI Taxonomy" id="51240"/>
    <lineage>
        <taxon>Eukaryota</taxon>
        <taxon>Viridiplantae</taxon>
        <taxon>Streptophyta</taxon>
        <taxon>Embryophyta</taxon>
        <taxon>Tracheophyta</taxon>
        <taxon>Spermatophyta</taxon>
        <taxon>Magnoliopsida</taxon>
        <taxon>eudicotyledons</taxon>
        <taxon>Gunneridae</taxon>
        <taxon>Pentapetalae</taxon>
        <taxon>rosids</taxon>
        <taxon>fabids</taxon>
        <taxon>Fagales</taxon>
        <taxon>Juglandaceae</taxon>
        <taxon>Juglans</taxon>
    </lineage>
</organism>
<dbReference type="Gramene" id="Jr02_15720_p1">
    <property type="protein sequence ID" value="cds.Jr02_15720_p1"/>
    <property type="gene ID" value="Jr02_15720"/>
</dbReference>
<reference evidence="4" key="1">
    <citation type="submission" date="2025-08" db="UniProtKB">
        <authorList>
            <consortium name="RefSeq"/>
        </authorList>
    </citation>
    <scope>IDENTIFICATION</scope>
    <source>
        <tissue evidence="4">Leaves</tissue>
    </source>
</reference>
<gene>
    <name evidence="4" type="primary">LOC109002081</name>
</gene>
<dbReference type="PANTHER" id="PTHR10460">
    <property type="entry name" value="ABL INTERACTOR FAMILY MEMBER"/>
    <property type="match status" value="1"/>
</dbReference>
<name>A0A2I4FU88_JUGRE</name>
<dbReference type="Proteomes" id="UP000235220">
    <property type="component" value="Chromosome 2"/>
</dbReference>